<evidence type="ECO:0000313" key="1">
    <source>
        <dbReference type="EMBL" id="QTV05927.1"/>
    </source>
</evidence>
<organism evidence="1 2">
    <name type="scientific">Faecalibacter bovis</name>
    <dbReference type="NCBI Taxonomy" id="2898187"/>
    <lineage>
        <taxon>Bacteria</taxon>
        <taxon>Pseudomonadati</taxon>
        <taxon>Bacteroidota</taxon>
        <taxon>Flavobacteriia</taxon>
        <taxon>Flavobacteriales</taxon>
        <taxon>Weeksellaceae</taxon>
        <taxon>Faecalibacter</taxon>
    </lineage>
</organism>
<sequence>MENTIVVKIGGDLTTNFVGINELFKFYNEAKDYFDCIISIDFYHLRWFDANLSAIFGAMIQLLIDNNNLKFTTDLAFLENRFDVLFRNGFLNSENYKSDERNSTIAFQNFDQKDKEGFNHYIENNLMQHRGMPNLSDEQSDCILDALNEIFCNIQLHAQTENDFFVCGQYYPRQSKLIFTMVDLGIGFLPAIAEKTKNEVQSNYQAIKWALEKRNTTKKNTPGGLGLYDLNNYFSSSNGDFQIITGDTFWSKNLENSPLKKQIFNKPFIGTIVNLVFEI</sequence>
<keyword evidence="2" id="KW-1185">Reference proteome</keyword>
<accession>A0ABX7XDT2</accession>
<proteinExistence type="predicted"/>
<evidence type="ECO:0008006" key="3">
    <source>
        <dbReference type="Google" id="ProtNLM"/>
    </source>
</evidence>
<dbReference type="EMBL" id="CP072842">
    <property type="protein sequence ID" value="QTV05927.1"/>
    <property type="molecule type" value="Genomic_DNA"/>
</dbReference>
<dbReference type="Proteomes" id="UP000672011">
    <property type="component" value="Chromosome"/>
</dbReference>
<dbReference type="RefSeq" id="WP_225542489.1">
    <property type="nucleotide sequence ID" value="NZ_CP072842.1"/>
</dbReference>
<reference evidence="2" key="2">
    <citation type="submission" date="2021-04" db="EMBL/GenBank/DDBJ databases">
        <title>Taxonomy of Flavobacteriaceae bacterium ZY171143.</title>
        <authorList>
            <person name="Li F."/>
        </authorList>
    </citation>
    <scope>NUCLEOTIDE SEQUENCE [LARGE SCALE GENOMIC DNA]</scope>
    <source>
        <strain evidence="2">ZY171143</strain>
    </source>
</reference>
<reference evidence="1 2" key="1">
    <citation type="journal article" date="2021" name="Int. J. Syst. Evol. Microbiol.">
        <title>Faecalibacter bovis sp. nov., isolated from cow faeces.</title>
        <authorList>
            <person name="Li F."/>
            <person name="Zhao W."/>
            <person name="Hong Q."/>
            <person name="Shao Q."/>
            <person name="Song J."/>
            <person name="Yang S."/>
        </authorList>
    </citation>
    <scope>NUCLEOTIDE SEQUENCE [LARGE SCALE GENOMIC DNA]</scope>
    <source>
        <strain evidence="1 2">ZY171143</strain>
    </source>
</reference>
<gene>
    <name evidence="1" type="ORF">J9309_00835</name>
</gene>
<evidence type="ECO:0000313" key="2">
    <source>
        <dbReference type="Proteomes" id="UP000672011"/>
    </source>
</evidence>
<name>A0ABX7XDT2_9FLAO</name>
<protein>
    <recommendedName>
        <fullName evidence="3">ATP-binding protein</fullName>
    </recommendedName>
</protein>